<sequence length="608" mass="65597">MEREERNEEIGKENKVKADQKEKNAASTNHKPSKAIGADVSISHRQLKSGHRTCRTPEISTHSPCHSHTTYTNQSPKSSHSFTSALAPAIAFGHRRFESEAHVCGLSGIASQIRSAHSSGGGTSEGGSRPYSSGGGEGGGEEMGSRGQREGGQRGGEEPTIHAVVNLSTRSTAHPREEEEEMVSERRIHGKTASRITKNDKGERIGEDEEMSEDIEMAVIDEEEEQVMEREAEKVEGEKDSLKPLLDKHTESTRKSTSTDEHLRAMNASFSNENKYNSNKFNDQDKAIVSSSPSSSPLSTSPATTGSSPSSSPPSNHGTLFSSSILSSPQNSRHFSKIAEDGAELQDGINEDHLTISRTASSGVNATYAKPERQKHVKKKNSLSHKDKCLRPTFSDMSGMAMVSLPYHPGSHNNTISPSLVYRSSSLSYHTVSNTPHGLPPSSFHGPLICDTGVAEDPSLIGYQRIPHVADAWKASATPEGHLRVGRHGEWNTQQPNFHSLTTADVSASSGSNHSQLLMEFEGAHGNDGNDSSNASVLGNGRGSKVKRDLNFLSETNESVVRRINSGSLNKQRQATGTWGVSLEVPGSNPDASIDPALLAILRHQQAR</sequence>
<feature type="compositionally biased region" description="Basic and acidic residues" evidence="1">
    <location>
        <begin position="227"/>
        <end position="264"/>
    </location>
</feature>
<feature type="compositionally biased region" description="Polar residues" evidence="1">
    <location>
        <begin position="58"/>
        <end position="81"/>
    </location>
</feature>
<reference evidence="2" key="1">
    <citation type="submission" date="2021-01" db="EMBL/GenBank/DDBJ databases">
        <authorList>
            <person name="Corre E."/>
            <person name="Pelletier E."/>
            <person name="Niang G."/>
            <person name="Scheremetjew M."/>
            <person name="Finn R."/>
            <person name="Kale V."/>
            <person name="Holt S."/>
            <person name="Cochrane G."/>
            <person name="Meng A."/>
            <person name="Brown T."/>
            <person name="Cohen L."/>
        </authorList>
    </citation>
    <scope>NUCLEOTIDE SEQUENCE</scope>
    <source>
        <strain evidence="2">SAG 63-3</strain>
    </source>
</reference>
<feature type="compositionally biased region" description="Polar residues" evidence="1">
    <location>
        <begin position="268"/>
        <end position="281"/>
    </location>
</feature>
<feature type="compositionally biased region" description="Gly residues" evidence="1">
    <location>
        <begin position="133"/>
        <end position="142"/>
    </location>
</feature>
<feature type="compositionally biased region" description="Low complexity" evidence="1">
    <location>
        <begin position="290"/>
        <end position="315"/>
    </location>
</feature>
<feature type="compositionally biased region" description="Basic and acidic residues" evidence="1">
    <location>
        <begin position="1"/>
        <end position="24"/>
    </location>
</feature>
<dbReference type="EMBL" id="HBFM01026496">
    <property type="protein sequence ID" value="CAD8784321.1"/>
    <property type="molecule type" value="Transcribed_RNA"/>
</dbReference>
<organism evidence="2">
    <name type="scientific">Polytomella parva</name>
    <dbReference type="NCBI Taxonomy" id="51329"/>
    <lineage>
        <taxon>Eukaryota</taxon>
        <taxon>Viridiplantae</taxon>
        <taxon>Chlorophyta</taxon>
        <taxon>core chlorophytes</taxon>
        <taxon>Chlorophyceae</taxon>
        <taxon>CS clade</taxon>
        <taxon>Chlamydomonadales</taxon>
        <taxon>Chlamydomonadaceae</taxon>
        <taxon>Polytomella</taxon>
    </lineage>
</organism>
<accession>A0A7S0VKB1</accession>
<feature type="compositionally biased region" description="Acidic residues" evidence="1">
    <location>
        <begin position="206"/>
        <end position="226"/>
    </location>
</feature>
<dbReference type="AlphaFoldDB" id="A0A7S0VKB1"/>
<feature type="compositionally biased region" description="Polar residues" evidence="1">
    <location>
        <begin position="316"/>
        <end position="333"/>
    </location>
</feature>
<evidence type="ECO:0000313" key="2">
    <source>
        <dbReference type="EMBL" id="CAD8784321.1"/>
    </source>
</evidence>
<proteinExistence type="predicted"/>
<gene>
    <name evidence="2" type="ORF">PPAR00522_LOCUS17141</name>
</gene>
<protein>
    <submittedName>
        <fullName evidence="2">Uncharacterized protein</fullName>
    </submittedName>
</protein>
<evidence type="ECO:0000256" key="1">
    <source>
        <dbReference type="SAM" id="MobiDB-lite"/>
    </source>
</evidence>
<feature type="region of interest" description="Disordered" evidence="1">
    <location>
        <begin position="114"/>
        <end position="333"/>
    </location>
</feature>
<feature type="region of interest" description="Disordered" evidence="1">
    <location>
        <begin position="1"/>
        <end position="81"/>
    </location>
</feature>
<name>A0A7S0VKB1_9CHLO</name>
<feature type="compositionally biased region" description="Basic and acidic residues" evidence="1">
    <location>
        <begin position="143"/>
        <end position="160"/>
    </location>
</feature>
<feature type="compositionally biased region" description="Basic residues" evidence="1">
    <location>
        <begin position="45"/>
        <end position="54"/>
    </location>
</feature>